<name>A0A521B5B5_SACCC</name>
<evidence type="ECO:0000313" key="3">
    <source>
        <dbReference type="Proteomes" id="UP000319040"/>
    </source>
</evidence>
<reference evidence="2 3" key="1">
    <citation type="submission" date="2017-05" db="EMBL/GenBank/DDBJ databases">
        <authorList>
            <person name="Varghese N."/>
            <person name="Submissions S."/>
        </authorList>
    </citation>
    <scope>NUCLEOTIDE SEQUENCE [LARGE SCALE GENOMIC DNA]</scope>
    <source>
        <strain evidence="2 3">DSM 27040</strain>
    </source>
</reference>
<dbReference type="EMBL" id="FXTB01000001">
    <property type="protein sequence ID" value="SMO42269.1"/>
    <property type="molecule type" value="Genomic_DNA"/>
</dbReference>
<dbReference type="AlphaFoldDB" id="A0A521B5B5"/>
<sequence length="63" mass="6969">MKHYILSQADGLFIFLFKIIASFNIIQASLILSSLIAIIAYSSKNETKNAAADMKKLKISALH</sequence>
<evidence type="ECO:0000313" key="2">
    <source>
        <dbReference type="EMBL" id="SMO42269.1"/>
    </source>
</evidence>
<keyword evidence="3" id="KW-1185">Reference proteome</keyword>
<organism evidence="2 3">
    <name type="scientific">Saccharicrinis carchari</name>
    <dbReference type="NCBI Taxonomy" id="1168039"/>
    <lineage>
        <taxon>Bacteria</taxon>
        <taxon>Pseudomonadati</taxon>
        <taxon>Bacteroidota</taxon>
        <taxon>Bacteroidia</taxon>
        <taxon>Marinilabiliales</taxon>
        <taxon>Marinilabiliaceae</taxon>
        <taxon>Saccharicrinis</taxon>
    </lineage>
</organism>
<proteinExistence type="predicted"/>
<keyword evidence="1" id="KW-0472">Membrane</keyword>
<keyword evidence="1" id="KW-0812">Transmembrane</keyword>
<gene>
    <name evidence="2" type="ORF">SAMN06265379_101717</name>
</gene>
<dbReference type="Proteomes" id="UP000319040">
    <property type="component" value="Unassembled WGS sequence"/>
</dbReference>
<dbReference type="RefSeq" id="WP_185957421.1">
    <property type="nucleotide sequence ID" value="NZ_FXTB01000001.1"/>
</dbReference>
<accession>A0A521B5B5</accession>
<keyword evidence="1" id="KW-1133">Transmembrane helix</keyword>
<protein>
    <submittedName>
        <fullName evidence="2">Uncharacterized protein</fullName>
    </submittedName>
</protein>
<feature type="transmembrane region" description="Helical" evidence="1">
    <location>
        <begin position="12"/>
        <end position="41"/>
    </location>
</feature>
<evidence type="ECO:0000256" key="1">
    <source>
        <dbReference type="SAM" id="Phobius"/>
    </source>
</evidence>